<name>D4FAM2_EDWTA</name>
<reference evidence="1 2" key="1">
    <citation type="submission" date="2010-02" db="EMBL/GenBank/DDBJ databases">
        <authorList>
            <person name="Weinstock G."/>
            <person name="Sodergren E."/>
            <person name="Clifton S."/>
            <person name="Fulton L."/>
            <person name="Fulton B."/>
            <person name="Courtney L."/>
            <person name="Fronick C."/>
            <person name="Harrison M."/>
            <person name="Strong C."/>
            <person name="Farmer C."/>
            <person name="Delahaunty K."/>
            <person name="Markovic C."/>
            <person name="Hall O."/>
            <person name="Minx P."/>
            <person name="Tomlinson C."/>
            <person name="Mitreva M."/>
            <person name="Nelson J."/>
            <person name="Hou S."/>
            <person name="Wollam A."/>
            <person name="Pepin K.H."/>
            <person name="Johnson M."/>
            <person name="Bhonagiri V."/>
            <person name="Zhang X."/>
            <person name="Suruliraj S."/>
            <person name="Warren W."/>
            <person name="Chinwalla A."/>
            <person name="Mardis E.R."/>
            <person name="Wilson R.K."/>
        </authorList>
    </citation>
    <scope>NUCLEOTIDE SEQUENCE [LARGE SCALE GENOMIC DNA]</scope>
    <source>
        <strain evidence="1 2">ATCC 23685</strain>
    </source>
</reference>
<sequence length="46" mass="5484">MPKRYLQGIIDESTYNSAWRIISHNLHLYLITALYQQHGNLFFTSE</sequence>
<dbReference type="AlphaFoldDB" id="D4FAM2"/>
<dbReference type="HOGENOM" id="CLU_3183078_0_0_6"/>
<accession>D4FAM2</accession>
<dbReference type="EMBL" id="ADGK01000294">
    <property type="protein sequence ID" value="EFE21053.1"/>
    <property type="molecule type" value="Genomic_DNA"/>
</dbReference>
<comment type="caution">
    <text evidence="1">The sequence shown here is derived from an EMBL/GenBank/DDBJ whole genome shotgun (WGS) entry which is preliminary data.</text>
</comment>
<proteinExistence type="predicted"/>
<gene>
    <name evidence="1" type="ORF">EDWATA_03843</name>
</gene>
<evidence type="ECO:0000313" key="1">
    <source>
        <dbReference type="EMBL" id="EFE21053.1"/>
    </source>
</evidence>
<evidence type="ECO:0000313" key="2">
    <source>
        <dbReference type="Proteomes" id="UP000003692"/>
    </source>
</evidence>
<organism evidence="1 2">
    <name type="scientific">Edwardsiella tarda ATCC 23685</name>
    <dbReference type="NCBI Taxonomy" id="500638"/>
    <lineage>
        <taxon>Bacteria</taxon>
        <taxon>Pseudomonadati</taxon>
        <taxon>Pseudomonadota</taxon>
        <taxon>Gammaproteobacteria</taxon>
        <taxon>Enterobacterales</taxon>
        <taxon>Hafniaceae</taxon>
        <taxon>Edwardsiella</taxon>
    </lineage>
</organism>
<protein>
    <submittedName>
        <fullName evidence="1">Uncharacterized protein</fullName>
    </submittedName>
</protein>
<dbReference type="Proteomes" id="UP000003692">
    <property type="component" value="Unassembled WGS sequence"/>
</dbReference>